<evidence type="ECO:0000256" key="4">
    <source>
        <dbReference type="ARBA" id="ARBA00011009"/>
    </source>
</evidence>
<keyword evidence="13" id="KW-0805">Transcription regulation</keyword>
<feature type="domain" description="C2H2-type" evidence="23">
    <location>
        <begin position="497"/>
        <end position="524"/>
    </location>
</feature>
<evidence type="ECO:0000256" key="1">
    <source>
        <dbReference type="ARBA" id="ARBA00003767"/>
    </source>
</evidence>
<feature type="region of interest" description="Disordered" evidence="22">
    <location>
        <begin position="84"/>
        <end position="140"/>
    </location>
</feature>
<feature type="domain" description="C2H2-type" evidence="23">
    <location>
        <begin position="525"/>
        <end position="552"/>
    </location>
</feature>
<evidence type="ECO:0000256" key="11">
    <source>
        <dbReference type="ARBA" id="ARBA00022833"/>
    </source>
</evidence>
<evidence type="ECO:0000256" key="12">
    <source>
        <dbReference type="ARBA" id="ARBA00023002"/>
    </source>
</evidence>
<dbReference type="Gene3D" id="2.170.270.10">
    <property type="entry name" value="SET domain"/>
    <property type="match status" value="1"/>
</dbReference>
<dbReference type="SMART" id="SM00317">
    <property type="entry name" value="SET"/>
    <property type="match status" value="1"/>
</dbReference>
<dbReference type="Pfam" id="PF07479">
    <property type="entry name" value="NAD_Gly3P_dh_C"/>
    <property type="match status" value="1"/>
</dbReference>
<evidence type="ECO:0000256" key="20">
    <source>
        <dbReference type="RuleBase" id="RU000437"/>
    </source>
</evidence>
<gene>
    <name evidence="25" type="ORF">P5673_011372</name>
</gene>
<dbReference type="PROSITE" id="PS00028">
    <property type="entry name" value="ZINC_FINGER_C2H2_1"/>
    <property type="match status" value="8"/>
</dbReference>
<evidence type="ECO:0000256" key="13">
    <source>
        <dbReference type="ARBA" id="ARBA00023015"/>
    </source>
</evidence>
<feature type="domain" description="C2H2-type" evidence="23">
    <location>
        <begin position="322"/>
        <end position="351"/>
    </location>
</feature>
<dbReference type="CDD" id="cd19193">
    <property type="entry name" value="PR-SET_PRDM7_9"/>
    <property type="match status" value="1"/>
</dbReference>
<dbReference type="Pfam" id="PF21549">
    <property type="entry name" value="PRDM2_PR"/>
    <property type="match status" value="1"/>
</dbReference>
<dbReference type="InterPro" id="IPR008927">
    <property type="entry name" value="6-PGluconate_DH-like_C_sf"/>
</dbReference>
<sequence>VIIEYLKSKRIHSLSLAFLHALERLKFGNETSHLSAVNADWKTPSEKLRSCRCTVNKIAVRMGVGTRSSTKKTEEEEEIKAKEVAIKVDAETQTDPEITGVDADDFEEDDGEESGSDSSDDEDDELEAGEDGLIKSVDKGTSSKPVRRKIIELKYYFGEDLPDAELNKLAQADVIVPPGLEVKESSIPKAGRGVFAKCVIPKHDFFGPFVGKKIPAEEAKKYKDSLYMWEVRDDYGKLMHLIDGRDAFQSNWLRYVNSSSSVSEQNIRVVQYDGNIYYMATKQIEIGQELLAFHGEKFARILGIKRPKRKAKETEPNDDESFACKNCGKMYSNPASLIGHLKYKCNTGQQRSIFVPQPVGPRAAIPKIKVTEEYARQQNEKLKKFKCDECGKAFIRNYTLQCHKLIHTGVKEHKCTECGKEFTLLKHLQRHQLVHTGEKPYKCHLCGRAFSQQGSLQAHSRTHTGVKPYSCKICGRAFALQSPLLSHMRTHSKEKTFKCDICDKAFTHRNTLSRHQLIHTGVRPFKCDVCGKTFTQTNDLKRHSRIHTGVRPYKCHICGKAFTVEFTLVCHIRTHTGVRPYKCDHCEKTFTQPGARLKHVRNYHPDKPLPKKETFKATSAESFATVSSQNTVISTTTCANNSQASSSSANTDNSSTIPDDEITENSNPVVSDTEMVQLPADTVVLGSVIARIIGANVKDHPDSFHNQVQMYVYEELIDGKKLTEIINSEHENVKYLKGHKLPENIKANPDVVEAAKDADILVFVLPHQFVKNVCRKLKDSIKPSVIAVSLIKFGIPCKFMRIDAIADQTHIMTWKECRQISTDRAVNLKRQASIRASDLYVFVRKKHGLDHSSVGLNLVSNIIKDELNIPDVSCRTEEHGPILKELFHTEYFKINVVKDADTVELCGSLKNAVAVGAGVVDALGYGDNSKAAVIRIGLKEMIQFAKQFYDNVELETFFESCGVADLITTCYGGRNRIAGEEFVKGKTFEEVEQYILGGQKLQGPHTVYEVYHLLKENNLLDEYPLLTAIYNVCFEKHPPSEMIEVLKRHL</sequence>
<evidence type="ECO:0000256" key="9">
    <source>
        <dbReference type="ARBA" id="ARBA00022737"/>
    </source>
</evidence>
<dbReference type="AlphaFoldDB" id="A0AAD9V8I4"/>
<dbReference type="GO" id="GO:0003677">
    <property type="term" value="F:DNA binding"/>
    <property type="evidence" value="ECO:0007669"/>
    <property type="project" value="UniProtKB-KW"/>
</dbReference>
<comment type="similarity">
    <text evidence="4 20">Belongs to the NAD-dependent glycerol-3-phosphate dehydrogenase family.</text>
</comment>
<dbReference type="GO" id="GO:0000981">
    <property type="term" value="F:DNA-binding transcription factor activity, RNA polymerase II-specific"/>
    <property type="evidence" value="ECO:0007669"/>
    <property type="project" value="TreeGrafter"/>
</dbReference>
<dbReference type="InterPro" id="IPR036236">
    <property type="entry name" value="Znf_C2H2_sf"/>
</dbReference>
<evidence type="ECO:0000313" key="25">
    <source>
        <dbReference type="EMBL" id="KAK2564695.1"/>
    </source>
</evidence>
<feature type="non-terminal residue" evidence="25">
    <location>
        <position position="1"/>
    </location>
</feature>
<dbReference type="GO" id="GO:0005975">
    <property type="term" value="P:carbohydrate metabolic process"/>
    <property type="evidence" value="ECO:0007669"/>
    <property type="project" value="InterPro"/>
</dbReference>
<organism evidence="25 26">
    <name type="scientific">Acropora cervicornis</name>
    <name type="common">Staghorn coral</name>
    <dbReference type="NCBI Taxonomy" id="6130"/>
    <lineage>
        <taxon>Eukaryota</taxon>
        <taxon>Metazoa</taxon>
        <taxon>Cnidaria</taxon>
        <taxon>Anthozoa</taxon>
        <taxon>Hexacorallia</taxon>
        <taxon>Scleractinia</taxon>
        <taxon>Astrocoeniina</taxon>
        <taxon>Acroporidae</taxon>
        <taxon>Acropora</taxon>
    </lineage>
</organism>
<keyword evidence="14 20" id="KW-0520">NAD</keyword>
<keyword evidence="11" id="KW-0862">Zinc</keyword>
<dbReference type="SUPFAM" id="SSF82199">
    <property type="entry name" value="SET domain"/>
    <property type="match status" value="1"/>
</dbReference>
<dbReference type="EC" id="1.1.1.8" evidence="21"/>
<dbReference type="InterPro" id="IPR006168">
    <property type="entry name" value="G3P_DH_NAD-dep"/>
</dbReference>
<comment type="caution">
    <text evidence="25">The sequence shown here is derived from an EMBL/GenBank/DDBJ whole genome shotgun (WGS) entry which is preliminary data.</text>
</comment>
<dbReference type="PANTHER" id="PTHR24394">
    <property type="entry name" value="ZINC FINGER PROTEIN"/>
    <property type="match status" value="1"/>
</dbReference>
<dbReference type="FunFam" id="3.30.160.60:FF:000446">
    <property type="entry name" value="Zinc finger protein"/>
    <property type="match status" value="1"/>
</dbReference>
<dbReference type="FunFam" id="3.30.160.60:FF:000060">
    <property type="entry name" value="zinc finger protein 436"/>
    <property type="match status" value="1"/>
</dbReference>
<dbReference type="InterPro" id="IPR046341">
    <property type="entry name" value="SET_dom_sf"/>
</dbReference>
<dbReference type="GO" id="GO:0141152">
    <property type="term" value="F:glycerol-3-phosphate dehydrogenase (NAD+) activity"/>
    <property type="evidence" value="ECO:0007669"/>
    <property type="project" value="UniProtKB-UniRule"/>
</dbReference>
<accession>A0AAD9V8I4</accession>
<evidence type="ECO:0000256" key="8">
    <source>
        <dbReference type="ARBA" id="ARBA00022723"/>
    </source>
</evidence>
<dbReference type="InterPro" id="IPR011128">
    <property type="entry name" value="G3P_DH_NAD-dep_N"/>
</dbReference>
<evidence type="ECO:0000256" key="10">
    <source>
        <dbReference type="ARBA" id="ARBA00022771"/>
    </source>
</evidence>
<keyword evidence="12 20" id="KW-0560">Oxidoreductase</keyword>
<evidence type="ECO:0000256" key="3">
    <source>
        <dbReference type="ARBA" id="ARBA00006991"/>
    </source>
</evidence>
<dbReference type="InterPro" id="IPR001214">
    <property type="entry name" value="SET_dom"/>
</dbReference>
<dbReference type="InterPro" id="IPR013328">
    <property type="entry name" value="6PGD_dom2"/>
</dbReference>
<dbReference type="Pfam" id="PF00096">
    <property type="entry name" value="zf-C2H2"/>
    <property type="match status" value="9"/>
</dbReference>
<dbReference type="Proteomes" id="UP001249851">
    <property type="component" value="Unassembled WGS sequence"/>
</dbReference>
<dbReference type="FunFam" id="3.30.160.60:FF:000624">
    <property type="entry name" value="zinc finger protein 697"/>
    <property type="match status" value="2"/>
</dbReference>
<dbReference type="FunFam" id="3.30.160.60:FF:000100">
    <property type="entry name" value="Zinc finger 45-like"/>
    <property type="match status" value="1"/>
</dbReference>
<evidence type="ECO:0000259" key="24">
    <source>
        <dbReference type="PROSITE" id="PS50280"/>
    </source>
</evidence>
<evidence type="ECO:0000256" key="16">
    <source>
        <dbReference type="ARBA" id="ARBA00023163"/>
    </source>
</evidence>
<evidence type="ECO:0000313" key="26">
    <source>
        <dbReference type="Proteomes" id="UP001249851"/>
    </source>
</evidence>
<keyword evidence="6" id="KW-0808">Transferase</keyword>
<evidence type="ECO:0000256" key="14">
    <source>
        <dbReference type="ARBA" id="ARBA00023027"/>
    </source>
</evidence>
<feature type="domain" description="C2H2-type" evidence="23">
    <location>
        <begin position="441"/>
        <end position="468"/>
    </location>
</feature>
<feature type="domain" description="C2H2-type" evidence="23">
    <location>
        <begin position="413"/>
        <end position="440"/>
    </location>
</feature>
<keyword evidence="26" id="KW-1185">Reference proteome</keyword>
<dbReference type="PANTHER" id="PTHR24394:SF44">
    <property type="entry name" value="ZINC FINGER PROTEIN 271-LIKE"/>
    <property type="match status" value="1"/>
</dbReference>
<dbReference type="FunFam" id="3.30.160.60:FF:002343">
    <property type="entry name" value="Zinc finger protein 33A"/>
    <property type="match status" value="2"/>
</dbReference>
<dbReference type="GO" id="GO:0042054">
    <property type="term" value="F:histone methyltransferase activity"/>
    <property type="evidence" value="ECO:0007669"/>
    <property type="project" value="InterPro"/>
</dbReference>
<feature type="domain" description="C2H2-type" evidence="23">
    <location>
        <begin position="581"/>
        <end position="608"/>
    </location>
</feature>
<feature type="domain" description="C2H2-type" evidence="23">
    <location>
        <begin position="385"/>
        <end position="412"/>
    </location>
</feature>
<dbReference type="GO" id="GO:0051287">
    <property type="term" value="F:NAD binding"/>
    <property type="evidence" value="ECO:0007669"/>
    <property type="project" value="UniProtKB-UniRule"/>
</dbReference>
<dbReference type="Gene3D" id="1.10.1040.10">
    <property type="entry name" value="N-(1-d-carboxylethyl)-l-norvaline Dehydrogenase, domain 2"/>
    <property type="match status" value="1"/>
</dbReference>
<dbReference type="Gene3D" id="3.30.160.60">
    <property type="entry name" value="Classic Zinc Finger"/>
    <property type="match status" value="8"/>
</dbReference>
<dbReference type="FunFam" id="1.10.1040.10:FF:000004">
    <property type="entry name" value="Glycerol-3-phosphate dehydrogenase [NAD(+)]"/>
    <property type="match status" value="1"/>
</dbReference>
<keyword evidence="8" id="KW-0479">Metal-binding</keyword>
<evidence type="ECO:0000256" key="21">
    <source>
        <dbReference type="RuleBase" id="RU361243"/>
    </source>
</evidence>
<dbReference type="GO" id="GO:0046168">
    <property type="term" value="P:glycerol-3-phosphate catabolic process"/>
    <property type="evidence" value="ECO:0007669"/>
    <property type="project" value="UniProtKB-UniRule"/>
</dbReference>
<feature type="domain" description="C2H2-type" evidence="23">
    <location>
        <begin position="469"/>
        <end position="496"/>
    </location>
</feature>
<evidence type="ECO:0000256" key="19">
    <source>
        <dbReference type="PROSITE-ProRule" id="PRU00042"/>
    </source>
</evidence>
<comment type="catalytic activity">
    <reaction evidence="18 21">
        <text>sn-glycerol 3-phosphate + NAD(+) = dihydroxyacetone phosphate + NADH + H(+)</text>
        <dbReference type="Rhea" id="RHEA:11092"/>
        <dbReference type="ChEBI" id="CHEBI:15378"/>
        <dbReference type="ChEBI" id="CHEBI:57540"/>
        <dbReference type="ChEBI" id="CHEBI:57597"/>
        <dbReference type="ChEBI" id="CHEBI:57642"/>
        <dbReference type="ChEBI" id="CHEBI:57945"/>
        <dbReference type="EC" id="1.1.1.8"/>
    </reaction>
</comment>
<keyword evidence="15" id="KW-0238">DNA-binding</keyword>
<reference evidence="25" key="1">
    <citation type="journal article" date="2023" name="G3 (Bethesda)">
        <title>Whole genome assembly and annotation of the endangered Caribbean coral Acropora cervicornis.</title>
        <authorList>
            <person name="Selwyn J.D."/>
            <person name="Vollmer S.V."/>
        </authorList>
    </citation>
    <scope>NUCLEOTIDE SEQUENCE</scope>
    <source>
        <strain evidence="25">K2</strain>
    </source>
</reference>
<dbReference type="FunFam" id="3.30.160.60:FF:000188">
    <property type="entry name" value="Zinc finger protein 787"/>
    <property type="match status" value="1"/>
</dbReference>
<dbReference type="PROSITE" id="PS50157">
    <property type="entry name" value="ZINC_FINGER_C2H2_2"/>
    <property type="match status" value="9"/>
</dbReference>
<dbReference type="PRINTS" id="PR00077">
    <property type="entry name" value="GPDHDRGNASE"/>
</dbReference>
<evidence type="ECO:0000256" key="6">
    <source>
        <dbReference type="ARBA" id="ARBA00022679"/>
    </source>
</evidence>
<dbReference type="EMBL" id="JARQWQ010000021">
    <property type="protein sequence ID" value="KAK2564695.1"/>
    <property type="molecule type" value="Genomic_DNA"/>
</dbReference>
<dbReference type="PROSITE" id="PS50280">
    <property type="entry name" value="SET"/>
    <property type="match status" value="1"/>
</dbReference>
<dbReference type="InterPro" id="IPR013087">
    <property type="entry name" value="Znf_C2H2_type"/>
</dbReference>
<keyword evidence="10 19" id="KW-0863">Zinc-finger</keyword>
<evidence type="ECO:0000259" key="23">
    <source>
        <dbReference type="PROSITE" id="PS50157"/>
    </source>
</evidence>
<dbReference type="InterPro" id="IPR006109">
    <property type="entry name" value="G3P_DH_NAD-dep_C"/>
</dbReference>
<proteinExistence type="inferred from homology"/>
<evidence type="ECO:0000256" key="2">
    <source>
        <dbReference type="ARBA" id="ARBA00004123"/>
    </source>
</evidence>
<keyword evidence="17" id="KW-0539">Nucleus</keyword>
<dbReference type="PROSITE" id="PS00957">
    <property type="entry name" value="NAD_G3PDH"/>
    <property type="match status" value="1"/>
</dbReference>
<dbReference type="SUPFAM" id="SSF48179">
    <property type="entry name" value="6-phosphogluconate dehydrogenase C-terminal domain-like"/>
    <property type="match status" value="1"/>
</dbReference>
<dbReference type="GO" id="GO:0005634">
    <property type="term" value="C:nucleus"/>
    <property type="evidence" value="ECO:0007669"/>
    <property type="project" value="UniProtKB-SubCell"/>
</dbReference>
<dbReference type="SMART" id="SM00355">
    <property type="entry name" value="ZnF_C2H2"/>
    <property type="match status" value="9"/>
</dbReference>
<dbReference type="SUPFAM" id="SSF51735">
    <property type="entry name" value="NAD(P)-binding Rossmann-fold domains"/>
    <property type="match status" value="1"/>
</dbReference>
<feature type="compositionally biased region" description="Low complexity" evidence="22">
    <location>
        <begin position="638"/>
        <end position="656"/>
    </location>
</feature>
<evidence type="ECO:0000256" key="15">
    <source>
        <dbReference type="ARBA" id="ARBA00023125"/>
    </source>
</evidence>
<keyword evidence="9" id="KW-0677">Repeat</keyword>
<dbReference type="Pfam" id="PF01210">
    <property type="entry name" value="NAD_Gly3P_dh_N"/>
    <property type="match status" value="1"/>
</dbReference>
<keyword evidence="16" id="KW-0804">Transcription</keyword>
<comment type="similarity">
    <text evidence="3">Belongs to the krueppel C2H2-type zinc-finger protein family.</text>
</comment>
<dbReference type="GO" id="GO:0008270">
    <property type="term" value="F:zinc ion binding"/>
    <property type="evidence" value="ECO:0007669"/>
    <property type="project" value="UniProtKB-KW"/>
</dbReference>
<keyword evidence="7" id="KW-0949">S-adenosyl-L-methionine</keyword>
<feature type="region of interest" description="Disordered" evidence="22">
    <location>
        <begin position="638"/>
        <end position="666"/>
    </location>
</feature>
<reference evidence="25" key="2">
    <citation type="journal article" date="2023" name="Science">
        <title>Genomic signatures of disease resistance in endangered staghorn corals.</title>
        <authorList>
            <person name="Vollmer S.V."/>
            <person name="Selwyn J.D."/>
            <person name="Despard B.A."/>
            <person name="Roesel C.L."/>
        </authorList>
    </citation>
    <scope>NUCLEOTIDE SEQUENCE</scope>
    <source>
        <strain evidence="25">K2</strain>
    </source>
</reference>
<feature type="domain" description="C2H2-type" evidence="23">
    <location>
        <begin position="553"/>
        <end position="580"/>
    </location>
</feature>
<dbReference type="InterPro" id="IPR044417">
    <property type="entry name" value="PRDM7_9_PR-SET"/>
</dbReference>
<protein>
    <recommendedName>
        <fullName evidence="21">Glycerol-3-phosphate dehydrogenase [NAD(+)]</fullName>
        <ecNumber evidence="21">1.1.1.8</ecNumber>
    </recommendedName>
</protein>
<feature type="domain" description="SET" evidence="24">
    <location>
        <begin position="178"/>
        <end position="295"/>
    </location>
</feature>
<name>A0AAD9V8I4_ACRCE</name>
<dbReference type="Gene3D" id="3.40.50.720">
    <property type="entry name" value="NAD(P)-binding Rossmann-like Domain"/>
    <property type="match status" value="1"/>
</dbReference>
<comment type="subcellular location">
    <subcellularLocation>
        <location evidence="2">Nucleus</location>
    </subcellularLocation>
</comment>
<keyword evidence="5" id="KW-0489">Methyltransferase</keyword>
<dbReference type="SUPFAM" id="SSF57667">
    <property type="entry name" value="beta-beta-alpha zinc fingers"/>
    <property type="match status" value="5"/>
</dbReference>
<evidence type="ECO:0000256" key="22">
    <source>
        <dbReference type="SAM" id="MobiDB-lite"/>
    </source>
</evidence>
<evidence type="ECO:0000256" key="17">
    <source>
        <dbReference type="ARBA" id="ARBA00023242"/>
    </source>
</evidence>
<comment type="function">
    <text evidence="1">May be involved in transcriptional regulation.</text>
</comment>
<evidence type="ECO:0000256" key="5">
    <source>
        <dbReference type="ARBA" id="ARBA00022603"/>
    </source>
</evidence>
<evidence type="ECO:0000256" key="18">
    <source>
        <dbReference type="ARBA" id="ARBA00048683"/>
    </source>
</evidence>
<dbReference type="GO" id="GO:0032259">
    <property type="term" value="P:methylation"/>
    <property type="evidence" value="ECO:0007669"/>
    <property type="project" value="UniProtKB-KW"/>
</dbReference>
<feature type="compositionally biased region" description="Acidic residues" evidence="22">
    <location>
        <begin position="102"/>
        <end position="130"/>
    </location>
</feature>
<dbReference type="InterPro" id="IPR036291">
    <property type="entry name" value="NAD(P)-bd_dom_sf"/>
</dbReference>
<evidence type="ECO:0000256" key="7">
    <source>
        <dbReference type="ARBA" id="ARBA00022691"/>
    </source>
</evidence>